<organism evidence="2 3">
    <name type="scientific">Pseudocohnilembus persalinus</name>
    <name type="common">Ciliate</name>
    <dbReference type="NCBI Taxonomy" id="266149"/>
    <lineage>
        <taxon>Eukaryota</taxon>
        <taxon>Sar</taxon>
        <taxon>Alveolata</taxon>
        <taxon>Ciliophora</taxon>
        <taxon>Intramacronucleata</taxon>
        <taxon>Oligohymenophorea</taxon>
        <taxon>Scuticociliatia</taxon>
        <taxon>Philasterida</taxon>
        <taxon>Pseudocohnilembidae</taxon>
        <taxon>Pseudocohnilembus</taxon>
    </lineage>
</organism>
<dbReference type="AlphaFoldDB" id="A0A0V0Q8I6"/>
<comment type="caution">
    <text evidence="2">The sequence shown here is derived from an EMBL/GenBank/DDBJ whole genome shotgun (WGS) entry which is preliminary data.</text>
</comment>
<name>A0A0V0Q8I6_PSEPJ</name>
<reference evidence="2 3" key="1">
    <citation type="journal article" date="2015" name="Sci. Rep.">
        <title>Genome of the facultative scuticociliatosis pathogen Pseudocohnilembus persalinus provides insight into its virulence through horizontal gene transfer.</title>
        <authorList>
            <person name="Xiong J."/>
            <person name="Wang G."/>
            <person name="Cheng J."/>
            <person name="Tian M."/>
            <person name="Pan X."/>
            <person name="Warren A."/>
            <person name="Jiang C."/>
            <person name="Yuan D."/>
            <person name="Miao W."/>
        </authorList>
    </citation>
    <scope>NUCLEOTIDE SEQUENCE [LARGE SCALE GENOMIC DNA]</scope>
    <source>
        <strain evidence="2">36N120E</strain>
    </source>
</reference>
<accession>A0A0V0Q8I6</accession>
<evidence type="ECO:0000313" key="2">
    <source>
        <dbReference type="EMBL" id="KRW98502.1"/>
    </source>
</evidence>
<evidence type="ECO:0000256" key="1">
    <source>
        <dbReference type="SAM" id="Coils"/>
    </source>
</evidence>
<dbReference type="EMBL" id="LDAU01000242">
    <property type="protein sequence ID" value="KRW98502.1"/>
    <property type="molecule type" value="Genomic_DNA"/>
</dbReference>
<proteinExistence type="predicted"/>
<dbReference type="OrthoDB" id="309786at2759"/>
<feature type="coiled-coil region" evidence="1">
    <location>
        <begin position="107"/>
        <end position="158"/>
    </location>
</feature>
<dbReference type="InParanoid" id="A0A0V0Q8I6"/>
<gene>
    <name evidence="2" type="ORF">PPERSA_00099</name>
</gene>
<sequence>MTEQYWQSYREDYLKDPMNTNELWVRVQKDLNRKQKPKHHLELYSICKTQNPYIQQIKNSPNITTKTVAELICREKGCELMYCQLMQQKAAENRRSKIDLKGCSMQYNQMNTCIREEMQRIEDKEKELRERVLGIQKLKQEQLELKEKQHSLKQEEKKRVMLN</sequence>
<evidence type="ECO:0000313" key="3">
    <source>
        <dbReference type="Proteomes" id="UP000054937"/>
    </source>
</evidence>
<protein>
    <submittedName>
        <fullName evidence="2">Uncharacterized protein</fullName>
    </submittedName>
</protein>
<dbReference type="OMA" id="CIREEMQ"/>
<keyword evidence="1" id="KW-0175">Coiled coil</keyword>
<keyword evidence="3" id="KW-1185">Reference proteome</keyword>
<dbReference type="Proteomes" id="UP000054937">
    <property type="component" value="Unassembled WGS sequence"/>
</dbReference>